<evidence type="ECO:0000256" key="2">
    <source>
        <dbReference type="SAM" id="Phobius"/>
    </source>
</evidence>
<keyword evidence="2" id="KW-1133">Transmembrane helix</keyword>
<sequence length="270" mass="30432">MRKRFYAQRLHVIQTLDTLLYQLHTLSFFLSPSIWLYVCRIISQFHCATPRELDPTLSLRFFYAMLVFINVPIFWNHATRGAVEGRAIILDFIGLSYVPSMFQLFTLDSFIIILQLLLITIAYETSVYHASEEADPQDILLPDFPNSFTIPLFHPSSETLSESPQPSPVLPSDSKMPSHTHGLPLIIDLRFSSIIAHLRHPPHPPPPPRSTSPLSAIPLPNTVSWPLPGMRMLMQAGRQMRDTRAGGNRRSPTTRVADGRIPGAMDLSPG</sequence>
<evidence type="ECO:0000259" key="3">
    <source>
        <dbReference type="Pfam" id="PF08508"/>
    </source>
</evidence>
<feature type="transmembrane region" description="Helical" evidence="2">
    <location>
        <begin position="59"/>
        <end position="75"/>
    </location>
</feature>
<accession>A0A067TA04</accession>
<keyword evidence="5" id="KW-1185">Reference proteome</keyword>
<dbReference type="PANTHER" id="PTHR39405:SF1">
    <property type="entry name" value="DSC E3 UBIQUITIN LIGASE COMPLEX SUBUNIT 4"/>
    <property type="match status" value="1"/>
</dbReference>
<proteinExistence type="predicted"/>
<dbReference type="PANTHER" id="PTHR39405">
    <property type="entry name" value="DSC E3 UBIQUITIN LIGASE COMPLEX SUBUNIT 4"/>
    <property type="match status" value="1"/>
</dbReference>
<feature type="transmembrane region" description="Helical" evidence="2">
    <location>
        <begin position="20"/>
        <end position="38"/>
    </location>
</feature>
<dbReference type="Pfam" id="PF08508">
    <property type="entry name" value="DUF1746"/>
    <property type="match status" value="1"/>
</dbReference>
<keyword evidence="2" id="KW-0472">Membrane</keyword>
<feature type="region of interest" description="Disordered" evidence="1">
    <location>
        <begin position="242"/>
        <end position="270"/>
    </location>
</feature>
<dbReference type="InterPro" id="IPR013715">
    <property type="entry name" value="DUF1746"/>
</dbReference>
<dbReference type="HOGENOM" id="CLU_094671_0_0_1"/>
<dbReference type="InterPro" id="IPR038967">
    <property type="entry name" value="Dsc4-like"/>
</dbReference>
<feature type="transmembrane region" description="Helical" evidence="2">
    <location>
        <begin position="101"/>
        <end position="123"/>
    </location>
</feature>
<dbReference type="STRING" id="685588.A0A067TA04"/>
<keyword evidence="2" id="KW-0812">Transmembrane</keyword>
<evidence type="ECO:0000313" key="5">
    <source>
        <dbReference type="Proteomes" id="UP000027222"/>
    </source>
</evidence>
<dbReference type="EMBL" id="KL142380">
    <property type="protein sequence ID" value="KDR75833.1"/>
    <property type="molecule type" value="Genomic_DNA"/>
</dbReference>
<dbReference type="GO" id="GO:0032933">
    <property type="term" value="P:SREBP signaling pathway"/>
    <property type="evidence" value="ECO:0007669"/>
    <property type="project" value="InterPro"/>
</dbReference>
<dbReference type="GO" id="GO:0005783">
    <property type="term" value="C:endoplasmic reticulum"/>
    <property type="evidence" value="ECO:0007669"/>
    <property type="project" value="TreeGrafter"/>
</dbReference>
<reference evidence="5" key="1">
    <citation type="journal article" date="2014" name="Proc. Natl. Acad. Sci. U.S.A.">
        <title>Extensive sampling of basidiomycete genomes demonstrates inadequacy of the white-rot/brown-rot paradigm for wood decay fungi.</title>
        <authorList>
            <person name="Riley R."/>
            <person name="Salamov A.A."/>
            <person name="Brown D.W."/>
            <person name="Nagy L.G."/>
            <person name="Floudas D."/>
            <person name="Held B.W."/>
            <person name="Levasseur A."/>
            <person name="Lombard V."/>
            <person name="Morin E."/>
            <person name="Otillar R."/>
            <person name="Lindquist E.A."/>
            <person name="Sun H."/>
            <person name="LaButti K.M."/>
            <person name="Schmutz J."/>
            <person name="Jabbour D."/>
            <person name="Luo H."/>
            <person name="Baker S.E."/>
            <person name="Pisabarro A.G."/>
            <person name="Walton J.D."/>
            <person name="Blanchette R.A."/>
            <person name="Henrissat B."/>
            <person name="Martin F."/>
            <person name="Cullen D."/>
            <person name="Hibbett D.S."/>
            <person name="Grigoriev I.V."/>
        </authorList>
    </citation>
    <scope>NUCLEOTIDE SEQUENCE [LARGE SCALE GENOMIC DNA]</scope>
    <source>
        <strain evidence="5">CBS 339.88</strain>
    </source>
</reference>
<dbReference type="OrthoDB" id="5428737at2759"/>
<dbReference type="Proteomes" id="UP000027222">
    <property type="component" value="Unassembled WGS sequence"/>
</dbReference>
<feature type="domain" description="DUF1746" evidence="3">
    <location>
        <begin position="16"/>
        <end position="117"/>
    </location>
</feature>
<dbReference type="GO" id="GO:0044695">
    <property type="term" value="C:Dsc E3 ubiquitin ligase complex"/>
    <property type="evidence" value="ECO:0007669"/>
    <property type="project" value="InterPro"/>
</dbReference>
<organism evidence="4 5">
    <name type="scientific">Galerina marginata (strain CBS 339.88)</name>
    <dbReference type="NCBI Taxonomy" id="685588"/>
    <lineage>
        <taxon>Eukaryota</taxon>
        <taxon>Fungi</taxon>
        <taxon>Dikarya</taxon>
        <taxon>Basidiomycota</taxon>
        <taxon>Agaricomycotina</taxon>
        <taxon>Agaricomycetes</taxon>
        <taxon>Agaricomycetidae</taxon>
        <taxon>Agaricales</taxon>
        <taxon>Agaricineae</taxon>
        <taxon>Strophariaceae</taxon>
        <taxon>Galerina</taxon>
    </lineage>
</organism>
<feature type="region of interest" description="Disordered" evidence="1">
    <location>
        <begin position="157"/>
        <end position="178"/>
    </location>
</feature>
<evidence type="ECO:0000313" key="4">
    <source>
        <dbReference type="EMBL" id="KDR75833.1"/>
    </source>
</evidence>
<protein>
    <recommendedName>
        <fullName evidence="3">DUF1746 domain-containing protein</fullName>
    </recommendedName>
</protein>
<gene>
    <name evidence="4" type="ORF">GALMADRAFT_248559</name>
</gene>
<name>A0A067TA04_GALM3</name>
<evidence type="ECO:0000256" key="1">
    <source>
        <dbReference type="SAM" id="MobiDB-lite"/>
    </source>
</evidence>
<dbReference type="AlphaFoldDB" id="A0A067TA04"/>